<evidence type="ECO:0008006" key="3">
    <source>
        <dbReference type="Google" id="ProtNLM"/>
    </source>
</evidence>
<evidence type="ECO:0000313" key="1">
    <source>
        <dbReference type="EMBL" id="AEG97995.1"/>
    </source>
</evidence>
<dbReference type="eggNOG" id="ENOG50334DS">
    <property type="taxonomic scope" value="Bacteria"/>
</dbReference>
<dbReference type="RefSeq" id="WP_015367416.1">
    <property type="nucleotide sequence ID" value="NC_015663.1"/>
</dbReference>
<accession>A0A0H3FUM6</accession>
<dbReference type="AlphaFoldDB" id="A0A0H3FUM6"/>
<dbReference type="KEGG" id="eae:EAE_15420"/>
<name>A0A0H3FUM6_KLEAK</name>
<dbReference type="PATRIC" id="fig|1028307.3.peg.3082"/>
<gene>
    <name evidence="1" type="ordered locus">EAE_15420</name>
</gene>
<reference evidence="1 2" key="1">
    <citation type="journal article" date="2012" name="J. Bacteriol.">
        <title>Complete genome sequence of Enterobacter aerogenes KCTC 2190.</title>
        <authorList>
            <person name="Shin S.H."/>
            <person name="Kim S."/>
            <person name="Kim J.Y."/>
            <person name="Lee S."/>
            <person name="Um Y."/>
            <person name="Oh M.K."/>
            <person name="Kim Y.R."/>
            <person name="Lee J."/>
            <person name="Yang K.S."/>
        </authorList>
    </citation>
    <scope>NUCLEOTIDE SEQUENCE [LARGE SCALE GENOMIC DNA]</scope>
    <source>
        <strain evidence="1 2">KCTC 2190</strain>
    </source>
</reference>
<evidence type="ECO:0000313" key="2">
    <source>
        <dbReference type="Proteomes" id="UP000008881"/>
    </source>
</evidence>
<organism evidence="1 2">
    <name type="scientific">Klebsiella aerogenes (strain ATCC 13048 / DSM 30053 / CCUG 1429 / JCM 1235 / KCTC 2190 / NBRC 13534 / NCIMB 10102 / NCTC 10006 / CDC 819-56)</name>
    <name type="common">Enterobacter aerogenes</name>
    <dbReference type="NCBI Taxonomy" id="1028307"/>
    <lineage>
        <taxon>Bacteria</taxon>
        <taxon>Pseudomonadati</taxon>
        <taxon>Pseudomonadota</taxon>
        <taxon>Gammaproteobacteria</taxon>
        <taxon>Enterobacterales</taxon>
        <taxon>Enterobacteriaceae</taxon>
        <taxon>Klebsiella/Raoultella group</taxon>
        <taxon>Klebsiella</taxon>
    </lineage>
</organism>
<dbReference type="Proteomes" id="UP000008881">
    <property type="component" value="Chromosome"/>
</dbReference>
<protein>
    <recommendedName>
        <fullName evidence="3">Peptidase</fullName>
    </recommendedName>
</protein>
<keyword evidence="2" id="KW-1185">Reference proteome</keyword>
<sequence length="290" mass="32282">MVQVSRCVKGSILLKHVLEKEYVEDEFHIFYSLQGPDALKFQYDSSGSGVPDSIKDIAVQLQAAKYLYSTVLGLRFPLQQKIYAQARQINIYVLTLPKGNGLAFDRVASETMGDGRQIPCGLKFVLNAALDPARNVTPAHEFFHLYQYGYAVFKQRWYLEGMARWMENSFKAPEKNTRRLAVLPACESNFSRGYSAANYWASVAAARFASVALPAAAQRFRYSDGSTVLIAQDVAGGGMLQPFFNQLSRNSAAQSRQLNVANTRWSEAQQQAPQFNGAICQALADAEVEH</sequence>
<dbReference type="OrthoDB" id="262317at2"/>
<proteinExistence type="predicted"/>
<dbReference type="GeneID" id="93311271"/>
<dbReference type="EMBL" id="CP002824">
    <property type="protein sequence ID" value="AEG97995.1"/>
    <property type="molecule type" value="Genomic_DNA"/>
</dbReference>
<dbReference type="HOGENOM" id="CLU_069305_0_0_6"/>